<name>A0A653BU18_CALMS</name>
<proteinExistence type="predicted"/>
<dbReference type="AlphaFoldDB" id="A0A653BU18"/>
<evidence type="ECO:0000313" key="3">
    <source>
        <dbReference type="Proteomes" id="UP000410492"/>
    </source>
</evidence>
<gene>
    <name evidence="2" type="ORF">CALMAC_LOCUS3573</name>
</gene>
<accession>A0A653BU18</accession>
<organism evidence="2 3">
    <name type="scientific">Callosobruchus maculatus</name>
    <name type="common">Southern cowpea weevil</name>
    <name type="synonym">Pulse bruchid</name>
    <dbReference type="NCBI Taxonomy" id="64391"/>
    <lineage>
        <taxon>Eukaryota</taxon>
        <taxon>Metazoa</taxon>
        <taxon>Ecdysozoa</taxon>
        <taxon>Arthropoda</taxon>
        <taxon>Hexapoda</taxon>
        <taxon>Insecta</taxon>
        <taxon>Pterygota</taxon>
        <taxon>Neoptera</taxon>
        <taxon>Endopterygota</taxon>
        <taxon>Coleoptera</taxon>
        <taxon>Polyphaga</taxon>
        <taxon>Cucujiformia</taxon>
        <taxon>Chrysomeloidea</taxon>
        <taxon>Chrysomelidae</taxon>
        <taxon>Bruchinae</taxon>
        <taxon>Bruchini</taxon>
        <taxon>Callosobruchus</taxon>
    </lineage>
</organism>
<evidence type="ECO:0000313" key="2">
    <source>
        <dbReference type="EMBL" id="VEN38801.1"/>
    </source>
</evidence>
<dbReference type="EMBL" id="CAACVG010004980">
    <property type="protein sequence ID" value="VEN38801.1"/>
    <property type="molecule type" value="Genomic_DNA"/>
</dbReference>
<feature type="non-terminal residue" evidence="2">
    <location>
        <position position="70"/>
    </location>
</feature>
<feature type="region of interest" description="Disordered" evidence="1">
    <location>
        <begin position="21"/>
        <end position="70"/>
    </location>
</feature>
<protein>
    <submittedName>
        <fullName evidence="2">Uncharacterized protein</fullName>
    </submittedName>
</protein>
<reference evidence="2 3" key="1">
    <citation type="submission" date="2019-01" db="EMBL/GenBank/DDBJ databases">
        <authorList>
            <person name="Sayadi A."/>
        </authorList>
    </citation>
    <scope>NUCLEOTIDE SEQUENCE [LARGE SCALE GENOMIC DNA]</scope>
</reference>
<keyword evidence="3" id="KW-1185">Reference proteome</keyword>
<dbReference type="Proteomes" id="UP000410492">
    <property type="component" value="Unassembled WGS sequence"/>
</dbReference>
<sequence length="70" mass="7472">MQYSNKVSATLKATLKNYVSTEAEDTGCSREPSTAESINEGHDIVAEDISESDTDDSSSISGSPHEDDFA</sequence>
<feature type="compositionally biased region" description="Acidic residues" evidence="1">
    <location>
        <begin position="46"/>
        <end position="56"/>
    </location>
</feature>
<evidence type="ECO:0000256" key="1">
    <source>
        <dbReference type="SAM" id="MobiDB-lite"/>
    </source>
</evidence>